<dbReference type="SUPFAM" id="SSF82784">
    <property type="entry name" value="OsmC-like"/>
    <property type="match status" value="1"/>
</dbReference>
<dbReference type="InterPro" id="IPR003718">
    <property type="entry name" value="OsmC/Ohr_fam"/>
</dbReference>
<dbReference type="Pfam" id="PF02566">
    <property type="entry name" value="OsmC"/>
    <property type="match status" value="1"/>
</dbReference>
<accession>A0A420XL14</accession>
<name>A0A420XL14_9ACTN</name>
<dbReference type="AlphaFoldDB" id="A0A420XL14"/>
<comment type="caution">
    <text evidence="1">The sequence shown here is derived from an EMBL/GenBank/DDBJ whole genome shotgun (WGS) entry which is preliminary data.</text>
</comment>
<organism evidence="1 2">
    <name type="scientific">Motilibacter peucedani</name>
    <dbReference type="NCBI Taxonomy" id="598650"/>
    <lineage>
        <taxon>Bacteria</taxon>
        <taxon>Bacillati</taxon>
        <taxon>Actinomycetota</taxon>
        <taxon>Actinomycetes</taxon>
        <taxon>Motilibacterales</taxon>
        <taxon>Motilibacteraceae</taxon>
        <taxon>Motilibacter</taxon>
    </lineage>
</organism>
<proteinExistence type="predicted"/>
<dbReference type="Proteomes" id="UP000281955">
    <property type="component" value="Unassembled WGS sequence"/>
</dbReference>
<dbReference type="EMBL" id="RBWV01000016">
    <property type="protein sequence ID" value="RKS68527.1"/>
    <property type="molecule type" value="Genomic_DNA"/>
</dbReference>
<dbReference type="Gene3D" id="3.30.300.20">
    <property type="match status" value="1"/>
</dbReference>
<dbReference type="RefSeq" id="WP_121194905.1">
    <property type="nucleotide sequence ID" value="NZ_RBWV01000016.1"/>
</dbReference>
<evidence type="ECO:0000313" key="1">
    <source>
        <dbReference type="EMBL" id="RKS68527.1"/>
    </source>
</evidence>
<reference evidence="1 2" key="1">
    <citation type="submission" date="2018-10" db="EMBL/GenBank/DDBJ databases">
        <title>Genomic Encyclopedia of Archaeal and Bacterial Type Strains, Phase II (KMG-II): from individual species to whole genera.</title>
        <authorList>
            <person name="Goeker M."/>
        </authorList>
    </citation>
    <scope>NUCLEOTIDE SEQUENCE [LARGE SCALE GENOMIC DNA]</scope>
    <source>
        <strain evidence="1 2">RP-AC37</strain>
    </source>
</reference>
<dbReference type="InterPro" id="IPR015946">
    <property type="entry name" value="KH_dom-like_a/b"/>
</dbReference>
<dbReference type="OrthoDB" id="1358603at2"/>
<evidence type="ECO:0000313" key="2">
    <source>
        <dbReference type="Proteomes" id="UP000281955"/>
    </source>
</evidence>
<protein>
    <submittedName>
        <fullName evidence="1">OsmC-like protein</fullName>
    </submittedName>
</protein>
<gene>
    <name evidence="1" type="ORF">CLV35_3655</name>
</gene>
<keyword evidence="2" id="KW-1185">Reference proteome</keyword>
<dbReference type="InterPro" id="IPR036102">
    <property type="entry name" value="OsmC/Ohrsf"/>
</dbReference>
<dbReference type="InParanoid" id="A0A420XL14"/>
<sequence length="131" mass="13902">MPTTYAVRVAAGSLRGSLREDLVMPHPWTAEGVVAELQFSGAHVLHLAVAGCVLNDAYREARALGIELAGVLVTAEGGFEPETWASTGIRYRVEVDSPAGGDEVDRMLEVVDEVAEIPKTLRAGASVSRTL</sequence>